<dbReference type="AlphaFoldDB" id="A0A1I1T8V7"/>
<feature type="domain" description="N-acetyltransferase" evidence="1">
    <location>
        <begin position="1"/>
        <end position="140"/>
    </location>
</feature>
<dbReference type="PANTHER" id="PTHR43233:SF1">
    <property type="entry name" value="FAMILY N-ACETYLTRANSFERASE, PUTATIVE (AFU_ORTHOLOGUE AFUA_6G03350)-RELATED"/>
    <property type="match status" value="1"/>
</dbReference>
<dbReference type="Proteomes" id="UP000243950">
    <property type="component" value="Unassembled WGS sequence"/>
</dbReference>
<sequence length="140" mass="14735">MTETAYSLVHTIPSVETYRHLRTAAGLSGKTVEAASRGLPNSLFAVQVLCAGEPVGMGRVIGDGGAFYQVVDIAVLPEHQGRGLGKMIMAAISDFIAREVPESAYVSLIADGEAYRLYQQFGFALTAPASQGMALKKTAG</sequence>
<reference evidence="3" key="1">
    <citation type="submission" date="2016-10" db="EMBL/GenBank/DDBJ databases">
        <authorList>
            <person name="Varghese N."/>
            <person name="Submissions S."/>
        </authorList>
    </citation>
    <scope>NUCLEOTIDE SEQUENCE [LARGE SCALE GENOMIC DNA]</scope>
    <source>
        <strain evidence="3">JCM 2783</strain>
    </source>
</reference>
<evidence type="ECO:0000313" key="2">
    <source>
        <dbReference type="EMBL" id="SFD52733.1"/>
    </source>
</evidence>
<proteinExistence type="predicted"/>
<dbReference type="InterPro" id="IPR000182">
    <property type="entry name" value="GNAT_dom"/>
</dbReference>
<dbReference type="Gene3D" id="3.40.630.30">
    <property type="match status" value="1"/>
</dbReference>
<organism evidence="2 3">
    <name type="scientific">Pseudomonas straminea</name>
    <dbReference type="NCBI Taxonomy" id="47882"/>
    <lineage>
        <taxon>Bacteria</taxon>
        <taxon>Pseudomonadati</taxon>
        <taxon>Pseudomonadota</taxon>
        <taxon>Gammaproteobacteria</taxon>
        <taxon>Pseudomonadales</taxon>
        <taxon>Pseudomonadaceae</taxon>
        <taxon>Phytopseudomonas</taxon>
    </lineage>
</organism>
<dbReference type="Pfam" id="PF13508">
    <property type="entry name" value="Acetyltransf_7"/>
    <property type="match status" value="1"/>
</dbReference>
<dbReference type="GO" id="GO:0016747">
    <property type="term" value="F:acyltransferase activity, transferring groups other than amino-acyl groups"/>
    <property type="evidence" value="ECO:0007669"/>
    <property type="project" value="InterPro"/>
</dbReference>
<dbReference type="CDD" id="cd04301">
    <property type="entry name" value="NAT_SF"/>
    <property type="match status" value="1"/>
</dbReference>
<keyword evidence="3" id="KW-1185">Reference proteome</keyword>
<evidence type="ECO:0000259" key="1">
    <source>
        <dbReference type="PROSITE" id="PS51186"/>
    </source>
</evidence>
<dbReference type="InterPro" id="IPR053144">
    <property type="entry name" value="Acetyltransferase_Butenolide"/>
</dbReference>
<name>A0A1I1T8V7_PSEOC</name>
<dbReference type="InterPro" id="IPR016181">
    <property type="entry name" value="Acyl_CoA_acyltransferase"/>
</dbReference>
<protein>
    <submittedName>
        <fullName evidence="2">Acetyltransferase (GNAT) domain-containing protein</fullName>
    </submittedName>
</protein>
<keyword evidence="2" id="KW-0808">Transferase</keyword>
<dbReference type="EMBL" id="FOMO01000002">
    <property type="protein sequence ID" value="SFD52733.1"/>
    <property type="molecule type" value="Genomic_DNA"/>
</dbReference>
<accession>A0A1I1T8V7</accession>
<dbReference type="RefSeq" id="WP_093501680.1">
    <property type="nucleotide sequence ID" value="NZ_BSSG01000002.1"/>
</dbReference>
<evidence type="ECO:0000313" key="3">
    <source>
        <dbReference type="Proteomes" id="UP000243950"/>
    </source>
</evidence>
<gene>
    <name evidence="2" type="ORF">SAMN05216372_102249</name>
</gene>
<dbReference type="SUPFAM" id="SSF55729">
    <property type="entry name" value="Acyl-CoA N-acyltransferases (Nat)"/>
    <property type="match status" value="1"/>
</dbReference>
<dbReference type="PANTHER" id="PTHR43233">
    <property type="entry name" value="FAMILY N-ACETYLTRANSFERASE, PUTATIVE (AFU_ORTHOLOGUE AFUA_6G03350)-RELATED"/>
    <property type="match status" value="1"/>
</dbReference>
<dbReference type="PROSITE" id="PS51186">
    <property type="entry name" value="GNAT"/>
    <property type="match status" value="1"/>
</dbReference>